<dbReference type="RefSeq" id="WP_129467292.1">
    <property type="nucleotide sequence ID" value="NZ_JARRYG010000010.1"/>
</dbReference>
<gene>
    <name evidence="1" type="ORF">P7V44_11315</name>
</gene>
<protein>
    <submittedName>
        <fullName evidence="1">Uncharacterized protein</fullName>
    </submittedName>
</protein>
<proteinExistence type="predicted"/>
<dbReference type="AlphaFoldDB" id="A0AA42JZS5"/>
<dbReference type="Proteomes" id="UP001156701">
    <property type="component" value="Unassembled WGS sequence"/>
</dbReference>
<evidence type="ECO:0000313" key="2">
    <source>
        <dbReference type="Proteomes" id="UP001156701"/>
    </source>
</evidence>
<accession>A0AA42JZS5</accession>
<dbReference type="EMBL" id="JARRYG010000010">
    <property type="protein sequence ID" value="MDG4696829.1"/>
    <property type="molecule type" value="Genomic_DNA"/>
</dbReference>
<name>A0AA42JZS5_9GAMM</name>
<reference evidence="1" key="1">
    <citation type="submission" date="2023-03" db="EMBL/GenBank/DDBJ databases">
        <title>a new species belonging to Providencia genus.</title>
        <authorList>
            <person name="Yang W."/>
            <person name="Hu F."/>
            <person name="Shen S."/>
            <person name="Ding L."/>
            <person name="Yin D."/>
        </authorList>
    </citation>
    <scope>NUCLEOTIDE SEQUENCE</scope>
    <source>
        <strain evidence="1">CRE-3FA-0001</strain>
    </source>
</reference>
<sequence>MFTLRSYMRFIKVLLRRYGIFYRCHKKEGYFPIGVVEKFAEHAEIPAEWIALVKWIVLANK</sequence>
<organism evidence="1 2">
    <name type="scientific">Providencia huashanensis</name>
    <dbReference type="NCBI Taxonomy" id="3037798"/>
    <lineage>
        <taxon>Bacteria</taxon>
        <taxon>Pseudomonadati</taxon>
        <taxon>Pseudomonadota</taxon>
        <taxon>Gammaproteobacteria</taxon>
        <taxon>Enterobacterales</taxon>
        <taxon>Morganellaceae</taxon>
        <taxon>Providencia</taxon>
    </lineage>
</organism>
<evidence type="ECO:0000313" key="1">
    <source>
        <dbReference type="EMBL" id="MDG4696829.1"/>
    </source>
</evidence>
<comment type="caution">
    <text evidence="1">The sequence shown here is derived from an EMBL/GenBank/DDBJ whole genome shotgun (WGS) entry which is preliminary data.</text>
</comment>